<evidence type="ECO:0000313" key="2">
    <source>
        <dbReference type="Proteomes" id="UP001595075"/>
    </source>
</evidence>
<protein>
    <submittedName>
        <fullName evidence="1">Uncharacterized protein</fullName>
    </submittedName>
</protein>
<proteinExistence type="predicted"/>
<dbReference type="Proteomes" id="UP001595075">
    <property type="component" value="Unassembled WGS sequence"/>
</dbReference>
<accession>A0ABR4C9M6</accession>
<name>A0ABR4C9M6_9HELO</name>
<reference evidence="1 2" key="1">
    <citation type="journal article" date="2024" name="Commun. Biol.">
        <title>Comparative genomic analysis of thermophilic fungi reveals convergent evolutionary adaptations and gene losses.</title>
        <authorList>
            <person name="Steindorff A.S."/>
            <person name="Aguilar-Pontes M.V."/>
            <person name="Robinson A.J."/>
            <person name="Andreopoulos B."/>
            <person name="LaButti K."/>
            <person name="Kuo A."/>
            <person name="Mondo S."/>
            <person name="Riley R."/>
            <person name="Otillar R."/>
            <person name="Haridas S."/>
            <person name="Lipzen A."/>
            <person name="Grimwood J."/>
            <person name="Schmutz J."/>
            <person name="Clum A."/>
            <person name="Reid I.D."/>
            <person name="Moisan M.C."/>
            <person name="Butler G."/>
            <person name="Nguyen T.T.M."/>
            <person name="Dewar K."/>
            <person name="Conant G."/>
            <person name="Drula E."/>
            <person name="Henrissat B."/>
            <person name="Hansel C."/>
            <person name="Singer S."/>
            <person name="Hutchinson M.I."/>
            <person name="de Vries R.P."/>
            <person name="Natvig D.O."/>
            <person name="Powell A.J."/>
            <person name="Tsang A."/>
            <person name="Grigoriev I.V."/>
        </authorList>
    </citation>
    <scope>NUCLEOTIDE SEQUENCE [LARGE SCALE GENOMIC DNA]</scope>
    <source>
        <strain evidence="1 2">CBS 494.80</strain>
    </source>
</reference>
<dbReference type="EMBL" id="JAZHXI010000011">
    <property type="protein sequence ID" value="KAL2066171.1"/>
    <property type="molecule type" value="Genomic_DNA"/>
</dbReference>
<sequence length="112" mass="12445">MEGQKGTNERPELLSVLGKARSIIQNRARRKTQHREVLTSLDKLFKIEDADELNLGTFVTSQVCTTFRKDGRITESFPYLFLVSEVDLTSLGGPLKSQATRCLASRGSIVSS</sequence>
<organism evidence="1 2">
    <name type="scientific">Oculimacula yallundae</name>
    <dbReference type="NCBI Taxonomy" id="86028"/>
    <lineage>
        <taxon>Eukaryota</taxon>
        <taxon>Fungi</taxon>
        <taxon>Dikarya</taxon>
        <taxon>Ascomycota</taxon>
        <taxon>Pezizomycotina</taxon>
        <taxon>Leotiomycetes</taxon>
        <taxon>Helotiales</taxon>
        <taxon>Ploettnerulaceae</taxon>
        <taxon>Oculimacula</taxon>
    </lineage>
</organism>
<evidence type="ECO:0000313" key="1">
    <source>
        <dbReference type="EMBL" id="KAL2066171.1"/>
    </source>
</evidence>
<keyword evidence="2" id="KW-1185">Reference proteome</keyword>
<gene>
    <name evidence="1" type="ORF">VTL71DRAFT_2242</name>
</gene>
<comment type="caution">
    <text evidence="1">The sequence shown here is derived from an EMBL/GenBank/DDBJ whole genome shotgun (WGS) entry which is preliminary data.</text>
</comment>